<evidence type="ECO:0000313" key="6">
    <source>
        <dbReference type="Proteomes" id="UP000008281"/>
    </source>
</evidence>
<dbReference type="eggNOG" id="ENOG502THIM">
    <property type="taxonomic scope" value="Eukaryota"/>
</dbReference>
<dbReference type="Proteomes" id="UP000008281">
    <property type="component" value="Unassembled WGS sequence"/>
</dbReference>
<dbReference type="OMA" id="YSEGNFY"/>
<dbReference type="InterPro" id="IPR009057">
    <property type="entry name" value="Homeodomain-like_sf"/>
</dbReference>
<dbReference type="HOGENOM" id="CLU_073422_1_0_1"/>
<dbReference type="CDD" id="cd00086">
    <property type="entry name" value="homeodomain"/>
    <property type="match status" value="1"/>
</dbReference>
<dbReference type="SUPFAM" id="SSF46689">
    <property type="entry name" value="Homeodomain-like"/>
    <property type="match status" value="1"/>
</dbReference>
<feature type="compositionally biased region" description="Acidic residues" evidence="4">
    <location>
        <begin position="231"/>
        <end position="242"/>
    </location>
</feature>
<reference evidence="5" key="1">
    <citation type="submission" date="2007-07" db="EMBL/GenBank/DDBJ databases">
        <title>PCAP assembly of the Caenorhabditis remanei genome.</title>
        <authorList>
            <consortium name="The Caenorhabditis remanei Sequencing Consortium"/>
            <person name="Wilson R.K."/>
        </authorList>
    </citation>
    <scope>NUCLEOTIDE SEQUENCE [LARGE SCALE GENOMIC DNA]</scope>
    <source>
        <strain evidence="5">PB4641</strain>
    </source>
</reference>
<protein>
    <submittedName>
        <fullName evidence="5">Uncharacterized protein</fullName>
    </submittedName>
</protein>
<dbReference type="KEGG" id="crq:GCK72_012032"/>
<dbReference type="AlphaFoldDB" id="E3MK24"/>
<feature type="compositionally biased region" description="Basic and acidic residues" evidence="4">
    <location>
        <begin position="273"/>
        <end position="282"/>
    </location>
</feature>
<sequence length="328" mass="37682">MAEATENPSVSEPVKPELWKTVTEPSKVIETYYSEGNFYHDVHIEELATLANTSHKNVRDTLSRLRKKDEKAGKFVPAAPRQQYEFSDEQRKMLEDAFNGEFDYGNKMSTEATRALAMEAKLTVKQVNNWFCNQRRKRDGRSAEKDKKRREKMKLERLSKGLGRPNIFSAEDLQMFSQYYIAAGMAAMNGQKFKVPYGELAEKTKIDRKKIRDWFSKKKAKENKLKNMDNVENEEDEGEESDESVKEEDCSNASDTCSNNDTEMTEVDEQAEEQEKQEKQMKEEEDTEEEKPAEPEQPQGSAASAPAPDSNNVSRSLKEILETLFVKP</sequence>
<accession>E3MK24</accession>
<name>E3MK24_CAERE</name>
<dbReference type="FunCoup" id="E3MK24">
    <property type="interactions" value="1037"/>
</dbReference>
<dbReference type="CTD" id="9818879"/>
<dbReference type="SMART" id="SM00389">
    <property type="entry name" value="HOX"/>
    <property type="match status" value="1"/>
</dbReference>
<keyword evidence="2 3" id="KW-0539">Nucleus</keyword>
<keyword evidence="2 3" id="KW-0238">DNA-binding</keyword>
<feature type="region of interest" description="Disordered" evidence="4">
    <location>
        <begin position="225"/>
        <end position="316"/>
    </location>
</feature>
<dbReference type="RefSeq" id="XP_003103470.2">
    <property type="nucleotide sequence ID" value="XM_003103422.2"/>
</dbReference>
<dbReference type="InterPro" id="IPR001356">
    <property type="entry name" value="HD"/>
</dbReference>
<dbReference type="InterPro" id="IPR057077">
    <property type="entry name" value="HTH_72"/>
</dbReference>
<dbReference type="InterPro" id="IPR057076">
    <property type="entry name" value="HTH_71"/>
</dbReference>
<dbReference type="GO" id="GO:0005634">
    <property type="term" value="C:nucleus"/>
    <property type="evidence" value="ECO:0007669"/>
    <property type="project" value="UniProtKB-SubCell"/>
</dbReference>
<evidence type="ECO:0000256" key="3">
    <source>
        <dbReference type="RuleBase" id="RU000682"/>
    </source>
</evidence>
<dbReference type="STRING" id="31234.E3MK24"/>
<evidence type="ECO:0000256" key="4">
    <source>
        <dbReference type="SAM" id="MobiDB-lite"/>
    </source>
</evidence>
<keyword evidence="2 3" id="KW-0371">Homeobox</keyword>
<evidence type="ECO:0000313" key="5">
    <source>
        <dbReference type="EMBL" id="EFP03844.1"/>
    </source>
</evidence>
<dbReference type="EMBL" id="DS268451">
    <property type="protein sequence ID" value="EFP03844.1"/>
    <property type="molecule type" value="Genomic_DNA"/>
</dbReference>
<evidence type="ECO:0000256" key="1">
    <source>
        <dbReference type="ARBA" id="ARBA00004123"/>
    </source>
</evidence>
<feature type="DNA-binding region" description="Homeobox" evidence="2">
    <location>
        <begin position="79"/>
        <end position="142"/>
    </location>
</feature>
<feature type="compositionally biased region" description="Low complexity" evidence="4">
    <location>
        <begin position="296"/>
        <end position="308"/>
    </location>
</feature>
<dbReference type="PROSITE" id="PS50071">
    <property type="entry name" value="HOMEOBOX_2"/>
    <property type="match status" value="1"/>
</dbReference>
<gene>
    <name evidence="5" type="ORF">CRE_28694</name>
</gene>
<dbReference type="Gene3D" id="1.10.10.60">
    <property type="entry name" value="Homeodomain-like"/>
    <property type="match status" value="2"/>
</dbReference>
<organism evidence="6">
    <name type="scientific">Caenorhabditis remanei</name>
    <name type="common">Caenorhabditis vulgaris</name>
    <dbReference type="NCBI Taxonomy" id="31234"/>
    <lineage>
        <taxon>Eukaryota</taxon>
        <taxon>Metazoa</taxon>
        <taxon>Ecdysozoa</taxon>
        <taxon>Nematoda</taxon>
        <taxon>Chromadorea</taxon>
        <taxon>Rhabditida</taxon>
        <taxon>Rhabditina</taxon>
        <taxon>Rhabditomorpha</taxon>
        <taxon>Rhabditoidea</taxon>
        <taxon>Rhabditidae</taxon>
        <taxon>Peloderinae</taxon>
        <taxon>Caenorhabditis</taxon>
    </lineage>
</organism>
<dbReference type="GO" id="GO:0003677">
    <property type="term" value="F:DNA binding"/>
    <property type="evidence" value="ECO:0007669"/>
    <property type="project" value="UniProtKB-UniRule"/>
</dbReference>
<dbReference type="GeneID" id="9818879"/>
<dbReference type="Pfam" id="PF00046">
    <property type="entry name" value="Homeodomain"/>
    <property type="match status" value="1"/>
</dbReference>
<keyword evidence="6" id="KW-1185">Reference proteome</keyword>
<feature type="compositionally biased region" description="Acidic residues" evidence="4">
    <location>
        <begin position="263"/>
        <end position="272"/>
    </location>
</feature>
<feature type="compositionally biased region" description="Polar residues" evidence="4">
    <location>
        <begin position="251"/>
        <end position="262"/>
    </location>
</feature>
<comment type="subcellular location">
    <subcellularLocation>
        <location evidence="1 2 3">Nucleus</location>
    </subcellularLocation>
</comment>
<evidence type="ECO:0000256" key="2">
    <source>
        <dbReference type="PROSITE-ProRule" id="PRU00108"/>
    </source>
</evidence>
<proteinExistence type="predicted"/>
<dbReference type="Pfam" id="PF23737">
    <property type="entry name" value="HTH_71"/>
    <property type="match status" value="1"/>
</dbReference>
<dbReference type="Pfam" id="PF23739">
    <property type="entry name" value="HTH_72"/>
    <property type="match status" value="1"/>
</dbReference>
<dbReference type="OrthoDB" id="5869797at2759"/>